<dbReference type="EMBL" id="JAAVJB010000103">
    <property type="protein sequence ID" value="NJP67337.1"/>
    <property type="molecule type" value="Genomic_DNA"/>
</dbReference>
<organism evidence="2 3">
    <name type="scientific">Streptomyces spiramenti</name>
    <dbReference type="NCBI Taxonomy" id="2720606"/>
    <lineage>
        <taxon>Bacteria</taxon>
        <taxon>Bacillati</taxon>
        <taxon>Actinomycetota</taxon>
        <taxon>Actinomycetes</taxon>
        <taxon>Kitasatosporales</taxon>
        <taxon>Streptomycetaceae</taxon>
        <taxon>Streptomyces</taxon>
    </lineage>
</organism>
<dbReference type="PANTHER" id="PTHR12993:SF28">
    <property type="entry name" value="LMBE FAMILY PROTEIN"/>
    <property type="match status" value="1"/>
</dbReference>
<accession>A0ABX1ASD3</accession>
<evidence type="ECO:0000313" key="2">
    <source>
        <dbReference type="EMBL" id="NJP67337.1"/>
    </source>
</evidence>
<proteinExistence type="predicted"/>
<dbReference type="Proteomes" id="UP000746503">
    <property type="component" value="Unassembled WGS sequence"/>
</dbReference>
<dbReference type="PANTHER" id="PTHR12993">
    <property type="entry name" value="N-ACETYLGLUCOSAMINYL-PHOSPHATIDYLINOSITOL DE-N-ACETYLASE-RELATED"/>
    <property type="match status" value="1"/>
</dbReference>
<dbReference type="SUPFAM" id="SSF102588">
    <property type="entry name" value="LmbE-like"/>
    <property type="match status" value="1"/>
</dbReference>
<keyword evidence="1" id="KW-0862">Zinc</keyword>
<protein>
    <submittedName>
        <fullName evidence="2">PIG-L family deacetylase</fullName>
    </submittedName>
</protein>
<sequence length="274" mass="29316">MTDSRQSPAAAHGAPPPLLPLPLEWDRALAIAAHPDDLEYGAAAAVAEWTAAGKDVRYLLVTRGEAGIDSLAPERCGPLREREQRAGAERVGVGTVEFLDHRDGVVEGGVALRRDLAAAIRRHRPQLVVTLNHREHFGDRAALNTPDHRAVGRAAIDAAGDAGNRWIFREQLDRAAFRADPGNASGAGEDGRLSPWNGVRWVAVAASPQATHAQPVGEDALRRAVASLREHRAYLEGLGVDPDPYSADLVRGAADASAGSFDGHRCVPFELFPR</sequence>
<keyword evidence="3" id="KW-1185">Reference proteome</keyword>
<evidence type="ECO:0000313" key="3">
    <source>
        <dbReference type="Proteomes" id="UP000746503"/>
    </source>
</evidence>
<reference evidence="2 3" key="1">
    <citation type="submission" date="2020-03" db="EMBL/GenBank/DDBJ databases">
        <title>Draft genome of Streptomyces sp. ventii, isolated from the Axial Seamount in the Pacific Ocean, and resequencing of the two type strains Streptomyces lonarensis strain NCL 716 and Streptomyces bohaiensis strain 11A07.</title>
        <authorList>
            <person name="Loughran R.M."/>
            <person name="Pfannmuller K.M."/>
            <person name="Wasson B.J."/>
            <person name="Deadmond M.C."/>
            <person name="Paddock B.E."/>
            <person name="Koyack M.J."/>
            <person name="Gallegos D.A."/>
            <person name="Mitchell E.A."/>
            <person name="Ushijima B."/>
            <person name="Saw J.H."/>
            <person name="Mcphail K.L."/>
            <person name="Videau P."/>
        </authorList>
    </citation>
    <scope>NUCLEOTIDE SEQUENCE [LARGE SCALE GENOMIC DNA]</scope>
    <source>
        <strain evidence="3">5675061</strain>
    </source>
</reference>
<dbReference type="InterPro" id="IPR003737">
    <property type="entry name" value="GlcNAc_PI_deacetylase-related"/>
</dbReference>
<dbReference type="Gene3D" id="3.40.50.10320">
    <property type="entry name" value="LmbE-like"/>
    <property type="match status" value="1"/>
</dbReference>
<dbReference type="InterPro" id="IPR024078">
    <property type="entry name" value="LmbE-like_dom_sf"/>
</dbReference>
<dbReference type="Pfam" id="PF02585">
    <property type="entry name" value="PIG-L"/>
    <property type="match status" value="1"/>
</dbReference>
<comment type="caution">
    <text evidence="2">The sequence shown here is derived from an EMBL/GenBank/DDBJ whole genome shotgun (WGS) entry which is preliminary data.</text>
</comment>
<gene>
    <name evidence="2" type="ORF">HCJ92_13755</name>
</gene>
<evidence type="ECO:0000256" key="1">
    <source>
        <dbReference type="ARBA" id="ARBA00022833"/>
    </source>
</evidence>
<name>A0ABX1ASD3_9ACTN</name>
<dbReference type="RefSeq" id="WP_167933865.1">
    <property type="nucleotide sequence ID" value="NZ_JAAVJB010000103.1"/>
</dbReference>